<accession>A0ABS4DYP8</accession>
<reference evidence="1 2" key="1">
    <citation type="submission" date="2021-03" db="EMBL/GenBank/DDBJ databases">
        <title>Genomic Encyclopedia of Type Strains, Phase IV (KMG-IV): sequencing the most valuable type-strain genomes for metagenomic binning, comparative biology and taxonomic classification.</title>
        <authorList>
            <person name="Goeker M."/>
        </authorList>
    </citation>
    <scope>NUCLEOTIDE SEQUENCE [LARGE SCALE GENOMIC DNA]</scope>
    <source>
        <strain evidence="1 2">DSM 21600</strain>
    </source>
</reference>
<gene>
    <name evidence="1" type="ORF">J2Z17_002249</name>
</gene>
<organism evidence="1 2">
    <name type="scientific">Rhizobium halophytocola</name>
    <dbReference type="NCBI Taxonomy" id="735519"/>
    <lineage>
        <taxon>Bacteria</taxon>
        <taxon>Pseudomonadati</taxon>
        <taxon>Pseudomonadota</taxon>
        <taxon>Alphaproteobacteria</taxon>
        <taxon>Hyphomicrobiales</taxon>
        <taxon>Rhizobiaceae</taxon>
        <taxon>Rhizobium/Agrobacterium group</taxon>
        <taxon>Rhizobium</taxon>
    </lineage>
</organism>
<protein>
    <submittedName>
        <fullName evidence="1">Uncharacterized protein</fullName>
    </submittedName>
</protein>
<keyword evidence="2" id="KW-1185">Reference proteome</keyword>
<evidence type="ECO:0000313" key="1">
    <source>
        <dbReference type="EMBL" id="MBP1850812.1"/>
    </source>
</evidence>
<dbReference type="EMBL" id="JAGGJU010000005">
    <property type="protein sequence ID" value="MBP1850812.1"/>
    <property type="molecule type" value="Genomic_DNA"/>
</dbReference>
<name>A0ABS4DYP8_9HYPH</name>
<evidence type="ECO:0000313" key="2">
    <source>
        <dbReference type="Proteomes" id="UP000759443"/>
    </source>
</evidence>
<proteinExistence type="predicted"/>
<comment type="caution">
    <text evidence="1">The sequence shown here is derived from an EMBL/GenBank/DDBJ whole genome shotgun (WGS) entry which is preliminary data.</text>
</comment>
<dbReference type="RefSeq" id="WP_209944896.1">
    <property type="nucleotide sequence ID" value="NZ_JAGGJU010000005.1"/>
</dbReference>
<sequence length="49" mass="5020">MTTQGKAQVASETTARAAGKPNLVALYHPVGLKAVAAAAMMLKRKPKAA</sequence>
<dbReference type="Proteomes" id="UP000759443">
    <property type="component" value="Unassembled WGS sequence"/>
</dbReference>